<reference evidence="2" key="1">
    <citation type="submission" date="2020-02" db="EMBL/GenBank/DDBJ databases">
        <authorList>
            <person name="Palmer J.M."/>
        </authorList>
    </citation>
    <scope>NUCLEOTIDE SEQUENCE</scope>
    <source>
        <strain evidence="2">EPUS1.4</strain>
        <tissue evidence="2">Thallus</tissue>
    </source>
</reference>
<protein>
    <recommendedName>
        <fullName evidence="1">DUF7069 domain-containing protein</fullName>
    </recommendedName>
</protein>
<comment type="caution">
    <text evidence="2">The sequence shown here is derived from an EMBL/GenBank/DDBJ whole genome shotgun (WGS) entry which is preliminary data.</text>
</comment>
<keyword evidence="3" id="KW-1185">Reference proteome</keyword>
<dbReference type="EMBL" id="JAACFV010000030">
    <property type="protein sequence ID" value="KAF7510432.1"/>
    <property type="molecule type" value="Genomic_DNA"/>
</dbReference>
<dbReference type="Proteomes" id="UP000606974">
    <property type="component" value="Unassembled WGS sequence"/>
</dbReference>
<dbReference type="AlphaFoldDB" id="A0A8H7E5U2"/>
<gene>
    <name evidence="2" type="ORF">GJ744_006711</name>
</gene>
<proteinExistence type="predicted"/>
<name>A0A8H7E5U2_9EURO</name>
<dbReference type="Pfam" id="PF23239">
    <property type="entry name" value="DUF7069"/>
    <property type="match status" value="1"/>
</dbReference>
<accession>A0A8H7E5U2</accession>
<dbReference type="PANTHER" id="PTHR10039">
    <property type="entry name" value="AMELOGENIN"/>
    <property type="match status" value="1"/>
</dbReference>
<dbReference type="OrthoDB" id="4772757at2759"/>
<feature type="domain" description="DUF7069" evidence="1">
    <location>
        <begin position="20"/>
        <end position="69"/>
    </location>
</feature>
<evidence type="ECO:0000313" key="3">
    <source>
        <dbReference type="Proteomes" id="UP000606974"/>
    </source>
</evidence>
<organism evidence="2 3">
    <name type="scientific">Endocarpon pusillum</name>
    <dbReference type="NCBI Taxonomy" id="364733"/>
    <lineage>
        <taxon>Eukaryota</taxon>
        <taxon>Fungi</taxon>
        <taxon>Dikarya</taxon>
        <taxon>Ascomycota</taxon>
        <taxon>Pezizomycotina</taxon>
        <taxon>Eurotiomycetes</taxon>
        <taxon>Chaetothyriomycetidae</taxon>
        <taxon>Verrucariales</taxon>
        <taxon>Verrucariaceae</taxon>
        <taxon>Endocarpon</taxon>
    </lineage>
</organism>
<evidence type="ECO:0000259" key="1">
    <source>
        <dbReference type="Pfam" id="PF23239"/>
    </source>
</evidence>
<dbReference type="InterPro" id="IPR055497">
    <property type="entry name" value="DUF7069"/>
</dbReference>
<sequence>MSKLPQIRLRGEDENDKLREEINLVIDQRVNELATNLSLSSRNQKWLRERLLQMEHRTYLWLHLAMEEIREAYQNSLYPNEVQIDSLPKSVDDAYERILQKINVKQKPNAQKVLCVILGARRPLTIREMALALGAARA</sequence>
<evidence type="ECO:0000313" key="2">
    <source>
        <dbReference type="EMBL" id="KAF7510432.1"/>
    </source>
</evidence>